<dbReference type="InterPro" id="IPR029035">
    <property type="entry name" value="DHS-like_NAD/FAD-binding_dom"/>
</dbReference>
<name>A0A212LQ03_9FIRM</name>
<dbReference type="EMBL" id="FMJE01000003">
    <property type="protein sequence ID" value="SCM79612.1"/>
    <property type="molecule type" value="Genomic_DNA"/>
</dbReference>
<dbReference type="RefSeq" id="WP_288183555.1">
    <property type="nucleotide sequence ID" value="NZ_LT608335.1"/>
</dbReference>
<protein>
    <submittedName>
        <fullName evidence="1">SIR2-like domain containing protein</fullName>
    </submittedName>
</protein>
<proteinExistence type="predicted"/>
<accession>A0A212LQ03</accession>
<dbReference type="Pfam" id="PF13289">
    <property type="entry name" value="SIR2_2"/>
    <property type="match status" value="1"/>
</dbReference>
<dbReference type="AlphaFoldDB" id="A0A212LQ03"/>
<dbReference type="SUPFAM" id="SSF52467">
    <property type="entry name" value="DHS-like NAD/FAD-binding domain"/>
    <property type="match status" value="1"/>
</dbReference>
<sequence>MIKTAIFLGGGASAAEGAPVQNLLFKKYFKSLRAESNYSDCKRVSELSSYFKEMFFIDVLHDDLDAIQFPTFEEAIGLLDLAVRKRQSFMDFDLENLSQSCNRIGFIRQYLVLLMAEVLEDKTSVVKGLHRALVESLSSNGLLTDMVFLSTNYDILIDQALASMDDIALDYGVDFTNYASPAYSPDNNKLIVQLYKVHGSLNWFYCPTCSSLRLIKCQQGVFNWLTDPAQVRCRRCQSMETPVIVPPTFFKDMSNSFLTMVWHKTETTLRDIGHLIFCGYSFPDADMHVKYLLKRIQTNRAGRLKITVINNYPGRKAARRLEEEERYKRFLGTHVHFAKKTFEEFCRQPETFI</sequence>
<organism evidence="1">
    <name type="scientific">uncultured Sporomusa sp</name>
    <dbReference type="NCBI Taxonomy" id="307249"/>
    <lineage>
        <taxon>Bacteria</taxon>
        <taxon>Bacillati</taxon>
        <taxon>Bacillota</taxon>
        <taxon>Negativicutes</taxon>
        <taxon>Selenomonadales</taxon>
        <taxon>Sporomusaceae</taxon>
        <taxon>Sporomusa</taxon>
        <taxon>environmental samples</taxon>
    </lineage>
</organism>
<gene>
    <name evidence="1" type="ORF">KL86SPO_30007</name>
</gene>
<reference evidence="1" key="1">
    <citation type="submission" date="2016-08" db="EMBL/GenBank/DDBJ databases">
        <authorList>
            <person name="Seilhamer J.J."/>
        </authorList>
    </citation>
    <scope>NUCLEOTIDE SEQUENCE</scope>
    <source>
        <strain evidence="1">86</strain>
    </source>
</reference>
<evidence type="ECO:0000313" key="1">
    <source>
        <dbReference type="EMBL" id="SCM79612.1"/>
    </source>
</evidence>